<accession>A0A124G788</accession>
<name>A0A124G788_9ACTN</name>
<gene>
    <name evidence="1" type="ORF">ADL12_43340</name>
</gene>
<evidence type="ECO:0000313" key="2">
    <source>
        <dbReference type="Proteomes" id="UP000053923"/>
    </source>
</evidence>
<proteinExistence type="predicted"/>
<protein>
    <submittedName>
        <fullName evidence="1">Uncharacterized protein</fullName>
    </submittedName>
</protein>
<evidence type="ECO:0000313" key="1">
    <source>
        <dbReference type="EMBL" id="KUL22076.1"/>
    </source>
</evidence>
<reference evidence="2" key="1">
    <citation type="submission" date="2015-10" db="EMBL/GenBank/DDBJ databases">
        <authorList>
            <person name="Ju K.-S."/>
            <person name="Doroghazi J.R."/>
            <person name="Metcalf W.W."/>
        </authorList>
    </citation>
    <scope>NUCLEOTIDE SEQUENCE [LARGE SCALE GENOMIC DNA]</scope>
    <source>
        <strain evidence="2">NRRL 3151</strain>
    </source>
</reference>
<sequence length="227" mass="25313">MDPNASDDTPQIVALIRGALEPGDESRKFASPLFRAARLAEKRIRTAQSDDDVLRYAWLRGTALHPLAVIWAHFGKPTVSMAHAQPALASYDYVRLSGFALPRELVIPHIGLSEEAVAQAEHPSAKLPVLAHADLNARFALLLARHAKYDDPGRPYRRGVPRLPSPSPYAGLWLPREVLQRMQDVNETVRDLDVPLFDKSRIHDVLFKAGAALKERLDGDLSGRRRR</sequence>
<dbReference type="EMBL" id="LLZG01000400">
    <property type="protein sequence ID" value="KUL22076.1"/>
    <property type="molecule type" value="Genomic_DNA"/>
</dbReference>
<dbReference type="Proteomes" id="UP000053923">
    <property type="component" value="Unassembled WGS sequence"/>
</dbReference>
<organism evidence="1 2">
    <name type="scientific">Streptomyces regalis</name>
    <dbReference type="NCBI Taxonomy" id="68262"/>
    <lineage>
        <taxon>Bacteria</taxon>
        <taxon>Bacillati</taxon>
        <taxon>Actinomycetota</taxon>
        <taxon>Actinomycetes</taxon>
        <taxon>Kitasatosporales</taxon>
        <taxon>Streptomycetaceae</taxon>
        <taxon>Streptomyces</taxon>
    </lineage>
</organism>
<keyword evidence="2" id="KW-1185">Reference proteome</keyword>
<comment type="caution">
    <text evidence="1">The sequence shown here is derived from an EMBL/GenBank/DDBJ whole genome shotgun (WGS) entry which is preliminary data.</text>
</comment>
<dbReference type="RefSeq" id="WP_062713850.1">
    <property type="nucleotide sequence ID" value="NZ_LLZG01000400.1"/>
</dbReference>
<dbReference type="AlphaFoldDB" id="A0A124G788"/>